<protein>
    <submittedName>
        <fullName evidence="1">Uncharacterized protein</fullName>
    </submittedName>
</protein>
<evidence type="ECO:0000313" key="1">
    <source>
        <dbReference type="EMBL" id="JAH72238.1"/>
    </source>
</evidence>
<proteinExistence type="predicted"/>
<dbReference type="AlphaFoldDB" id="A0A0E9V4U2"/>
<organism evidence="1">
    <name type="scientific">Anguilla anguilla</name>
    <name type="common">European freshwater eel</name>
    <name type="synonym">Muraena anguilla</name>
    <dbReference type="NCBI Taxonomy" id="7936"/>
    <lineage>
        <taxon>Eukaryota</taxon>
        <taxon>Metazoa</taxon>
        <taxon>Chordata</taxon>
        <taxon>Craniata</taxon>
        <taxon>Vertebrata</taxon>
        <taxon>Euteleostomi</taxon>
        <taxon>Actinopterygii</taxon>
        <taxon>Neopterygii</taxon>
        <taxon>Teleostei</taxon>
        <taxon>Anguilliformes</taxon>
        <taxon>Anguillidae</taxon>
        <taxon>Anguilla</taxon>
    </lineage>
</organism>
<accession>A0A0E9V4U2</accession>
<name>A0A0E9V4U2_ANGAN</name>
<reference evidence="1" key="2">
    <citation type="journal article" date="2015" name="Fish Shellfish Immunol.">
        <title>Early steps in the European eel (Anguilla anguilla)-Vibrio vulnificus interaction in the gills: Role of the RtxA13 toxin.</title>
        <authorList>
            <person name="Callol A."/>
            <person name="Pajuelo D."/>
            <person name="Ebbesson L."/>
            <person name="Teles M."/>
            <person name="MacKenzie S."/>
            <person name="Amaro C."/>
        </authorList>
    </citation>
    <scope>NUCLEOTIDE SEQUENCE</scope>
</reference>
<dbReference type="EMBL" id="GBXM01036339">
    <property type="protein sequence ID" value="JAH72238.1"/>
    <property type="molecule type" value="Transcribed_RNA"/>
</dbReference>
<sequence>METLIKQNKQANVQHVLRGCLHLQVFF</sequence>
<reference evidence="1" key="1">
    <citation type="submission" date="2014-11" db="EMBL/GenBank/DDBJ databases">
        <authorList>
            <person name="Amaro Gonzalez C."/>
        </authorList>
    </citation>
    <scope>NUCLEOTIDE SEQUENCE</scope>
</reference>